<gene>
    <name evidence="9" type="ORF">SAMN05444370_1109</name>
</gene>
<keyword evidence="10" id="KW-1185">Reference proteome</keyword>
<organism evidence="9 10">
    <name type="scientific">Rubrimonas cliftonensis</name>
    <dbReference type="NCBI Taxonomy" id="89524"/>
    <lineage>
        <taxon>Bacteria</taxon>
        <taxon>Pseudomonadati</taxon>
        <taxon>Pseudomonadota</taxon>
        <taxon>Alphaproteobacteria</taxon>
        <taxon>Rhodobacterales</taxon>
        <taxon>Paracoccaceae</taxon>
        <taxon>Rubrimonas</taxon>
    </lineage>
</organism>
<keyword evidence="2 6" id="KW-0349">Heme</keyword>
<keyword evidence="4" id="KW-0249">Electron transport</keyword>
<evidence type="ECO:0000313" key="9">
    <source>
        <dbReference type="EMBL" id="SEA71516.1"/>
    </source>
</evidence>
<sequence length="233" mass="24596">MLRYGVLALSLALPAAAPAPAADPERGAALFSECSGCHMVGDGARHRVGPHLNGVFGRRAAGLDGYTYSKDMIRAGADGLEWTPETLDAYIANPRALVTRTRMSYRGMKDPAERADLLAFLRGYSASPRDIPEAPPTAEPTLPAALAGVAGDRDYGEYLASECVTCHQADGSDAGIPSIVGWPEEDFKAALHGYRAKLRANQAMQLIAATLGDEEIASLATFFATHAQQPAAP</sequence>
<feature type="chain" id="PRO_5011502059" evidence="7">
    <location>
        <begin position="22"/>
        <end position="233"/>
    </location>
</feature>
<proteinExistence type="predicted"/>
<dbReference type="GO" id="GO:0009055">
    <property type="term" value="F:electron transfer activity"/>
    <property type="evidence" value="ECO:0007669"/>
    <property type="project" value="InterPro"/>
</dbReference>
<dbReference type="Pfam" id="PF00034">
    <property type="entry name" value="Cytochrom_C"/>
    <property type="match status" value="1"/>
</dbReference>
<protein>
    <submittedName>
        <fullName evidence="9">Cytochrome c</fullName>
    </submittedName>
</protein>
<reference evidence="9 10" key="1">
    <citation type="submission" date="2016-10" db="EMBL/GenBank/DDBJ databases">
        <authorList>
            <person name="de Groot N.N."/>
        </authorList>
    </citation>
    <scope>NUCLEOTIDE SEQUENCE [LARGE SCALE GENOMIC DNA]</scope>
    <source>
        <strain evidence="9 10">DSM 15345</strain>
    </source>
</reference>
<evidence type="ECO:0000256" key="6">
    <source>
        <dbReference type="PROSITE-ProRule" id="PRU00433"/>
    </source>
</evidence>
<dbReference type="RefSeq" id="WP_093254546.1">
    <property type="nucleotide sequence ID" value="NZ_FNQM01000010.1"/>
</dbReference>
<feature type="domain" description="Cytochrome c" evidence="8">
    <location>
        <begin position="151"/>
        <end position="227"/>
    </location>
</feature>
<evidence type="ECO:0000256" key="5">
    <source>
        <dbReference type="ARBA" id="ARBA00023004"/>
    </source>
</evidence>
<keyword evidence="3 6" id="KW-0479">Metal-binding</keyword>
<dbReference type="AlphaFoldDB" id="A0A1H4DG85"/>
<dbReference type="EMBL" id="FNQM01000010">
    <property type="protein sequence ID" value="SEA71516.1"/>
    <property type="molecule type" value="Genomic_DNA"/>
</dbReference>
<evidence type="ECO:0000256" key="1">
    <source>
        <dbReference type="ARBA" id="ARBA00022448"/>
    </source>
</evidence>
<keyword evidence="1" id="KW-0813">Transport</keyword>
<evidence type="ECO:0000259" key="8">
    <source>
        <dbReference type="PROSITE" id="PS51007"/>
    </source>
</evidence>
<dbReference type="GO" id="GO:0046872">
    <property type="term" value="F:metal ion binding"/>
    <property type="evidence" value="ECO:0007669"/>
    <property type="project" value="UniProtKB-KW"/>
</dbReference>
<dbReference type="Proteomes" id="UP000198703">
    <property type="component" value="Unassembled WGS sequence"/>
</dbReference>
<keyword evidence="5 6" id="KW-0408">Iron</keyword>
<name>A0A1H4DG85_9RHOB</name>
<dbReference type="InterPro" id="IPR002327">
    <property type="entry name" value="Cyt_c_1A/1B"/>
</dbReference>
<accession>A0A1H4DG85</accession>
<dbReference type="Gene3D" id="1.10.760.10">
    <property type="entry name" value="Cytochrome c-like domain"/>
    <property type="match status" value="2"/>
</dbReference>
<evidence type="ECO:0000256" key="7">
    <source>
        <dbReference type="SAM" id="SignalP"/>
    </source>
</evidence>
<dbReference type="PROSITE" id="PS51007">
    <property type="entry name" value="CYTC"/>
    <property type="match status" value="2"/>
</dbReference>
<dbReference type="InterPro" id="IPR036909">
    <property type="entry name" value="Cyt_c-like_dom_sf"/>
</dbReference>
<evidence type="ECO:0000256" key="4">
    <source>
        <dbReference type="ARBA" id="ARBA00022982"/>
    </source>
</evidence>
<evidence type="ECO:0000256" key="3">
    <source>
        <dbReference type="ARBA" id="ARBA00022723"/>
    </source>
</evidence>
<dbReference type="GO" id="GO:0020037">
    <property type="term" value="F:heme binding"/>
    <property type="evidence" value="ECO:0007669"/>
    <property type="project" value="InterPro"/>
</dbReference>
<feature type="domain" description="Cytochrome c" evidence="8">
    <location>
        <begin position="22"/>
        <end position="125"/>
    </location>
</feature>
<feature type="signal peptide" evidence="7">
    <location>
        <begin position="1"/>
        <end position="21"/>
    </location>
</feature>
<dbReference type="OrthoDB" id="9805828at2"/>
<dbReference type="SUPFAM" id="SSF46626">
    <property type="entry name" value="Cytochrome c"/>
    <property type="match status" value="2"/>
</dbReference>
<dbReference type="PRINTS" id="PR00604">
    <property type="entry name" value="CYTCHRMECIAB"/>
</dbReference>
<keyword evidence="7" id="KW-0732">Signal</keyword>
<dbReference type="InterPro" id="IPR009056">
    <property type="entry name" value="Cyt_c-like_dom"/>
</dbReference>
<evidence type="ECO:0000256" key="2">
    <source>
        <dbReference type="ARBA" id="ARBA00022617"/>
    </source>
</evidence>
<dbReference type="STRING" id="89524.SAMN05444370_1109"/>
<dbReference type="PANTHER" id="PTHR11961">
    <property type="entry name" value="CYTOCHROME C"/>
    <property type="match status" value="1"/>
</dbReference>
<evidence type="ECO:0000313" key="10">
    <source>
        <dbReference type="Proteomes" id="UP000198703"/>
    </source>
</evidence>